<sequence>MVLALGPALPGYAQPSPGPSAAVTKYYVVGPPVDGHREYLFDIAARTLGDGRRAAEIFNLNQHRPQPDGGRLQDPTVLQEGWILLLPPDADGPGVHEGEPPAMPTSAEADNARQVAEATRPASYVSEVNARVTTIRIGLLMATVGLLAASVRLLRGARRRPDGAAAGRTSAGPARVSPPVVTETVSVPAARPADAGIAVPADVGWEAAPHRPVVPREAAAGATAGRPPAVPEWTQLVPMVVQPAAAPRTETADRRAPNRAAEHAGRRAVEPPVLSRPGRPPLASAGSAPAGDTPTTPRRPAGQPRPHPPAEVPAEIPAGMRAATGRPGSARADGIDAELSLGDDVIRVRLAGGRGSAPAITWSTAGEEPAGAMAPVYLGQSEGRCLYLDLAQCPDVVAVTGEPDSRERLALAMVDQLSAGIRAFRVTVVGRAIGGRPAMHPSGYRKVRRLADVRTETAGSVEAHLVFCDLAEPGDPGLLRDLMAGCSGVLVPVIVGDVPRARWSLSAAPYDRNMPGISAS</sequence>
<organism evidence="2 3">
    <name type="scientific">Dactylosporangium sucinum</name>
    <dbReference type="NCBI Taxonomy" id="1424081"/>
    <lineage>
        <taxon>Bacteria</taxon>
        <taxon>Bacillati</taxon>
        <taxon>Actinomycetota</taxon>
        <taxon>Actinomycetes</taxon>
        <taxon>Micromonosporales</taxon>
        <taxon>Micromonosporaceae</taxon>
        <taxon>Dactylosporangium</taxon>
    </lineage>
</organism>
<dbReference type="EMBL" id="BMPI01000001">
    <property type="protein sequence ID" value="GGM03593.1"/>
    <property type="molecule type" value="Genomic_DNA"/>
</dbReference>
<feature type="region of interest" description="Disordered" evidence="1">
    <location>
        <begin position="159"/>
        <end position="179"/>
    </location>
</feature>
<feature type="compositionally biased region" description="Low complexity" evidence="1">
    <location>
        <begin position="281"/>
        <end position="291"/>
    </location>
</feature>
<gene>
    <name evidence="2" type="ORF">GCM10007977_001190</name>
</gene>
<dbReference type="Proteomes" id="UP000642070">
    <property type="component" value="Unassembled WGS sequence"/>
</dbReference>
<dbReference type="AlphaFoldDB" id="A0A917SY90"/>
<reference evidence="2" key="2">
    <citation type="submission" date="2020-09" db="EMBL/GenBank/DDBJ databases">
        <authorList>
            <person name="Sun Q."/>
            <person name="Ohkuma M."/>
        </authorList>
    </citation>
    <scope>NUCLEOTIDE SEQUENCE</scope>
    <source>
        <strain evidence="2">JCM 19831</strain>
    </source>
</reference>
<feature type="region of interest" description="Disordered" evidence="1">
    <location>
        <begin position="245"/>
        <end position="316"/>
    </location>
</feature>
<keyword evidence="3" id="KW-1185">Reference proteome</keyword>
<reference evidence="2" key="1">
    <citation type="journal article" date="2014" name="Int. J. Syst. Evol. Microbiol.">
        <title>Complete genome sequence of Corynebacterium casei LMG S-19264T (=DSM 44701T), isolated from a smear-ripened cheese.</title>
        <authorList>
            <consortium name="US DOE Joint Genome Institute (JGI-PGF)"/>
            <person name="Walter F."/>
            <person name="Albersmeier A."/>
            <person name="Kalinowski J."/>
            <person name="Ruckert C."/>
        </authorList>
    </citation>
    <scope>NUCLEOTIDE SEQUENCE</scope>
    <source>
        <strain evidence="2">JCM 19831</strain>
    </source>
</reference>
<evidence type="ECO:0000313" key="2">
    <source>
        <dbReference type="EMBL" id="GGM03593.1"/>
    </source>
</evidence>
<proteinExistence type="predicted"/>
<evidence type="ECO:0000313" key="3">
    <source>
        <dbReference type="Proteomes" id="UP000642070"/>
    </source>
</evidence>
<feature type="region of interest" description="Disordered" evidence="1">
    <location>
        <begin position="90"/>
        <end position="120"/>
    </location>
</feature>
<accession>A0A917SY90</accession>
<protein>
    <submittedName>
        <fullName evidence="2">Uncharacterized protein</fullName>
    </submittedName>
</protein>
<comment type="caution">
    <text evidence="2">The sequence shown here is derived from an EMBL/GenBank/DDBJ whole genome shotgun (WGS) entry which is preliminary data.</text>
</comment>
<feature type="compositionally biased region" description="Basic and acidic residues" evidence="1">
    <location>
        <begin position="250"/>
        <end position="269"/>
    </location>
</feature>
<evidence type="ECO:0000256" key="1">
    <source>
        <dbReference type="SAM" id="MobiDB-lite"/>
    </source>
</evidence>
<name>A0A917SY90_9ACTN</name>